<name>M9LSQ9_PSEA3</name>
<accession>M9LSQ9</accession>
<organism evidence="1 2">
    <name type="scientific">Pseudozyma antarctica (strain T-34)</name>
    <name type="common">Yeast</name>
    <name type="synonym">Candida antarctica</name>
    <dbReference type="NCBI Taxonomy" id="1151754"/>
    <lineage>
        <taxon>Eukaryota</taxon>
        <taxon>Fungi</taxon>
        <taxon>Dikarya</taxon>
        <taxon>Basidiomycota</taxon>
        <taxon>Ustilaginomycotina</taxon>
        <taxon>Ustilaginomycetes</taxon>
        <taxon>Ustilaginales</taxon>
        <taxon>Ustilaginaceae</taxon>
        <taxon>Moesziomyces</taxon>
    </lineage>
</organism>
<reference evidence="2" key="1">
    <citation type="journal article" date="2013" name="Genome Announc.">
        <title>Genome sequence of the basidiomycetous yeast Pseudozyma antarctica T-34, a producer of the glycolipid biosurfactants mannosylerythritol lipids.</title>
        <authorList>
            <person name="Morita T."/>
            <person name="Koike H."/>
            <person name="Koyama Y."/>
            <person name="Hagiwara H."/>
            <person name="Ito E."/>
            <person name="Fukuoka T."/>
            <person name="Imura T."/>
            <person name="Machida M."/>
            <person name="Kitamoto D."/>
        </authorList>
    </citation>
    <scope>NUCLEOTIDE SEQUENCE [LARGE SCALE GENOMIC DNA]</scope>
    <source>
        <strain evidence="2">T-34</strain>
    </source>
</reference>
<evidence type="ECO:0000313" key="1">
    <source>
        <dbReference type="EMBL" id="GAC71324.1"/>
    </source>
</evidence>
<protein>
    <submittedName>
        <fullName evidence="1">Glycolate oxidase</fullName>
    </submittedName>
</protein>
<dbReference type="AlphaFoldDB" id="M9LSQ9"/>
<sequence length="95" mass="10852">MSTPAPSIQTVKSLCGLNRIASPEYEFIHAERITREGLEEFYRSVTDALDRLQTDLPKEGYHMSDGAEKLRWGCCIQEVHEAAGFIRDFNSKFNQ</sequence>
<evidence type="ECO:0000313" key="2">
    <source>
        <dbReference type="Proteomes" id="UP000011976"/>
    </source>
</evidence>
<dbReference type="Proteomes" id="UP000011976">
    <property type="component" value="Unassembled WGS sequence"/>
</dbReference>
<proteinExistence type="predicted"/>
<dbReference type="EMBL" id="DF196768">
    <property type="protein sequence ID" value="GAC71324.1"/>
    <property type="molecule type" value="Genomic_DNA"/>
</dbReference>
<gene>
    <name evidence="1" type="ORF">PANT_2d00055</name>
</gene>